<dbReference type="Gene3D" id="3.30.1330.60">
    <property type="entry name" value="OmpA-like domain"/>
    <property type="match status" value="1"/>
</dbReference>
<dbReference type="PANTHER" id="PTHR30329">
    <property type="entry name" value="STATOR ELEMENT OF FLAGELLAR MOTOR COMPLEX"/>
    <property type="match status" value="1"/>
</dbReference>
<name>A0A2Z6E0P2_HYDTE</name>
<dbReference type="InterPro" id="IPR006665">
    <property type="entry name" value="OmpA-like"/>
</dbReference>
<dbReference type="PANTHER" id="PTHR30329:SF21">
    <property type="entry name" value="LIPOPROTEIN YIAD-RELATED"/>
    <property type="match status" value="1"/>
</dbReference>
<dbReference type="KEGG" id="htl:HPTL_1893"/>
<dbReference type="EMBL" id="AP018558">
    <property type="protein sequence ID" value="BBD78149.1"/>
    <property type="molecule type" value="Genomic_DNA"/>
</dbReference>
<keyword evidence="1" id="KW-0472">Membrane</keyword>
<dbReference type="OrthoDB" id="9782229at2"/>
<dbReference type="PROSITE" id="PS51257">
    <property type="entry name" value="PROKAR_LIPOPROTEIN"/>
    <property type="match status" value="1"/>
</dbReference>
<evidence type="ECO:0000313" key="3">
    <source>
        <dbReference type="EMBL" id="BBD78149.1"/>
    </source>
</evidence>
<organism evidence="3 4">
    <name type="scientific">Hydrogenophilus thermoluteolus</name>
    <name type="common">Pseudomonas hydrogenothermophila</name>
    <dbReference type="NCBI Taxonomy" id="297"/>
    <lineage>
        <taxon>Bacteria</taxon>
        <taxon>Pseudomonadati</taxon>
        <taxon>Pseudomonadota</taxon>
        <taxon>Hydrogenophilia</taxon>
        <taxon>Hydrogenophilales</taxon>
        <taxon>Hydrogenophilaceae</taxon>
        <taxon>Hydrogenophilus</taxon>
    </lineage>
</organism>
<sequence>MEVRTSRLPLVAVGVVALIAGCQSAAYNVPGIEEKERGVLPATQGVAAPPPSGAIVERYADHLFDGPAGQDFLGALSMGYRELARERDSASDFADAAKFLQRAGAAARGERIWPEEIAARVLPKYALQDLIYARTRLMRAFDQGADQRYPRIAARAQVAFDCWMESQEANRYPEYVHRCRMAYEEAMSQLEAGNGAPAVTPAPTPRQPEGAAACVANACAPLSLYFDLDKDQLSAAEREKLRDWAQAAKTHPGMIVVAAHADLSASTRYNDALAQRRLRHVLGLLAAEGIGRDRIVEARAYGERRVPVPTPDGVVEARNRVVEVWLLSR</sequence>
<dbReference type="Pfam" id="PF00691">
    <property type="entry name" value="OmpA"/>
    <property type="match status" value="1"/>
</dbReference>
<dbReference type="RefSeq" id="WP_119335805.1">
    <property type="nucleotide sequence ID" value="NZ_AP018558.1"/>
</dbReference>
<dbReference type="GO" id="GO:0016020">
    <property type="term" value="C:membrane"/>
    <property type="evidence" value="ECO:0007669"/>
    <property type="project" value="UniProtKB-UniRule"/>
</dbReference>
<dbReference type="PROSITE" id="PS51123">
    <property type="entry name" value="OMPA_2"/>
    <property type="match status" value="1"/>
</dbReference>
<dbReference type="SUPFAM" id="SSF103088">
    <property type="entry name" value="OmpA-like"/>
    <property type="match status" value="1"/>
</dbReference>
<reference evidence="3 4" key="1">
    <citation type="submission" date="2018-04" db="EMBL/GenBank/DDBJ databases">
        <title>Complete genome sequence of Hydrogenophilus thermoluteolus TH-1.</title>
        <authorList>
            <person name="Arai H."/>
        </authorList>
    </citation>
    <scope>NUCLEOTIDE SEQUENCE [LARGE SCALE GENOMIC DNA]</scope>
    <source>
        <strain evidence="3 4">TH-1</strain>
    </source>
</reference>
<feature type="domain" description="OmpA-like" evidence="2">
    <location>
        <begin position="213"/>
        <end position="329"/>
    </location>
</feature>
<dbReference type="InterPro" id="IPR050330">
    <property type="entry name" value="Bact_OuterMem_StrucFunc"/>
</dbReference>
<protein>
    <submittedName>
        <fullName evidence="3">OmpA family protein</fullName>
    </submittedName>
</protein>
<gene>
    <name evidence="3" type="ORF">HPTL_1893</name>
</gene>
<dbReference type="Proteomes" id="UP000262004">
    <property type="component" value="Chromosome"/>
</dbReference>
<keyword evidence="4" id="KW-1185">Reference proteome</keyword>
<accession>A0A2Z6E0P2</accession>
<evidence type="ECO:0000256" key="1">
    <source>
        <dbReference type="PROSITE-ProRule" id="PRU00473"/>
    </source>
</evidence>
<evidence type="ECO:0000313" key="4">
    <source>
        <dbReference type="Proteomes" id="UP000262004"/>
    </source>
</evidence>
<dbReference type="InterPro" id="IPR036737">
    <property type="entry name" value="OmpA-like_sf"/>
</dbReference>
<evidence type="ECO:0000259" key="2">
    <source>
        <dbReference type="PROSITE" id="PS51123"/>
    </source>
</evidence>
<dbReference type="CDD" id="cd07185">
    <property type="entry name" value="OmpA_C-like"/>
    <property type="match status" value="1"/>
</dbReference>
<dbReference type="AlphaFoldDB" id="A0A2Z6E0P2"/>
<proteinExistence type="predicted"/>